<comment type="similarity">
    <text evidence="2">Belongs to the prokaryotic sulfate-binding protein family.</text>
</comment>
<dbReference type="NCBIfam" id="TIGR00971">
    <property type="entry name" value="3a0106s03"/>
    <property type="match status" value="1"/>
</dbReference>
<evidence type="ECO:0000256" key="2">
    <source>
        <dbReference type="ARBA" id="ARBA00006099"/>
    </source>
</evidence>
<dbReference type="Gene3D" id="3.40.190.10">
    <property type="entry name" value="Periplasmic binding protein-like II"/>
    <property type="match status" value="2"/>
</dbReference>
<feature type="chain" id="PRO_5046480948" evidence="6">
    <location>
        <begin position="26"/>
        <end position="336"/>
    </location>
</feature>
<accession>A0ABW7FFM8</accession>
<protein>
    <submittedName>
        <fullName evidence="7">Sulfate ABC transporter substrate-binding protein</fullName>
    </submittedName>
</protein>
<gene>
    <name evidence="7" type="ORF">ACG0Z3_01480</name>
</gene>
<keyword evidence="5" id="KW-0574">Periplasm</keyword>
<evidence type="ECO:0000256" key="3">
    <source>
        <dbReference type="ARBA" id="ARBA00022448"/>
    </source>
</evidence>
<proteinExistence type="inferred from homology"/>
<name>A0ABW7FFM8_9BURK</name>
<dbReference type="PANTHER" id="PTHR30368">
    <property type="entry name" value="SULFATE-BINDING PROTEIN"/>
    <property type="match status" value="1"/>
</dbReference>
<dbReference type="EMBL" id="JBIGHW010000001">
    <property type="protein sequence ID" value="MFG6439345.1"/>
    <property type="molecule type" value="Genomic_DNA"/>
</dbReference>
<dbReference type="NCBIfam" id="NF008106">
    <property type="entry name" value="PRK10852.1"/>
    <property type="match status" value="1"/>
</dbReference>
<evidence type="ECO:0000256" key="4">
    <source>
        <dbReference type="ARBA" id="ARBA00022729"/>
    </source>
</evidence>
<evidence type="ECO:0000256" key="5">
    <source>
        <dbReference type="ARBA" id="ARBA00022764"/>
    </source>
</evidence>
<keyword evidence="8" id="KW-1185">Reference proteome</keyword>
<comment type="caution">
    <text evidence="7">The sequence shown here is derived from an EMBL/GenBank/DDBJ whole genome shotgun (WGS) entry which is preliminary data.</text>
</comment>
<evidence type="ECO:0000313" key="8">
    <source>
        <dbReference type="Proteomes" id="UP001606301"/>
    </source>
</evidence>
<keyword evidence="4 6" id="KW-0732">Signal</keyword>
<organism evidence="7 8">
    <name type="scientific">Pelomonas margarita</name>
    <dbReference type="NCBI Taxonomy" id="3299031"/>
    <lineage>
        <taxon>Bacteria</taxon>
        <taxon>Pseudomonadati</taxon>
        <taxon>Pseudomonadota</taxon>
        <taxon>Betaproteobacteria</taxon>
        <taxon>Burkholderiales</taxon>
        <taxon>Sphaerotilaceae</taxon>
        <taxon>Roseateles</taxon>
    </lineage>
</organism>
<dbReference type="Pfam" id="PF13531">
    <property type="entry name" value="SBP_bac_11"/>
    <property type="match status" value="1"/>
</dbReference>
<evidence type="ECO:0000256" key="6">
    <source>
        <dbReference type="SAM" id="SignalP"/>
    </source>
</evidence>
<dbReference type="RefSeq" id="WP_394394685.1">
    <property type="nucleotide sequence ID" value="NZ_JBIGHW010000001.1"/>
</dbReference>
<feature type="signal peptide" evidence="6">
    <location>
        <begin position="1"/>
        <end position="25"/>
    </location>
</feature>
<keyword evidence="3" id="KW-0813">Transport</keyword>
<evidence type="ECO:0000313" key="7">
    <source>
        <dbReference type="EMBL" id="MFG6439345.1"/>
    </source>
</evidence>
<dbReference type="PANTHER" id="PTHR30368:SF2">
    <property type="entry name" value="SULFATE-BINDING PROTEIN"/>
    <property type="match status" value="1"/>
</dbReference>
<comment type="subcellular location">
    <subcellularLocation>
        <location evidence="1">Periplasm</location>
    </subcellularLocation>
</comment>
<dbReference type="SUPFAM" id="SSF53850">
    <property type="entry name" value="Periplasmic binding protein-like II"/>
    <property type="match status" value="1"/>
</dbReference>
<dbReference type="CDD" id="cd01005">
    <property type="entry name" value="PBP2_CysP"/>
    <property type="match status" value="1"/>
</dbReference>
<dbReference type="InterPro" id="IPR005669">
    <property type="entry name" value="Thiosulph/SO4-bd"/>
</dbReference>
<sequence length="336" mass="35968">MPLSLLTRRTALALLTASASLPALAADPTLLNVSYDVARELYKQINPAFIAAQKAKGVTVAVNQSHGGSSKQIGAVIGGLEADVVTMNQATDVDQLASSGFTPADWRSRFPNAAAPYSSTMTFLVRKGNPKGIKDWTDLARPGVQVILPNPKVTGNGRYSYLAIWGSVIANGGTEAQAKDLVTRVLTNVPVLDGGGRGATTTFTQRGIGDVLVTFEAEVELIENEFGKGNFEQVNPSISIETDAPVALVDKVAAKKGTAALAKAYLDFHWSPEAQEIIAKNNFRPRDPAIFKKHQQRFANIKLFTVDQTLGGWAKVSKQHFADGGSFDQVMASIKR</sequence>
<reference evidence="7 8" key="1">
    <citation type="submission" date="2024-08" db="EMBL/GenBank/DDBJ databases">
        <authorList>
            <person name="Lu H."/>
        </authorList>
    </citation>
    <scope>NUCLEOTIDE SEQUENCE [LARGE SCALE GENOMIC DNA]</scope>
    <source>
        <strain evidence="7 8">LKC17W</strain>
    </source>
</reference>
<dbReference type="Proteomes" id="UP001606301">
    <property type="component" value="Unassembled WGS sequence"/>
</dbReference>
<dbReference type="NCBIfam" id="NF008022">
    <property type="entry name" value="PRK10752.1"/>
    <property type="match status" value="1"/>
</dbReference>
<evidence type="ECO:0000256" key="1">
    <source>
        <dbReference type="ARBA" id="ARBA00004418"/>
    </source>
</evidence>